<evidence type="ECO:0000313" key="1">
    <source>
        <dbReference type="EMBL" id="RGE66614.1"/>
    </source>
</evidence>
<dbReference type="EMBL" id="QVME01000007">
    <property type="protein sequence ID" value="RGE66614.1"/>
    <property type="molecule type" value="Genomic_DNA"/>
</dbReference>
<dbReference type="RefSeq" id="WP_087216650.1">
    <property type="nucleotide sequence ID" value="NZ_JBCLRJ010000004.1"/>
</dbReference>
<reference evidence="1 2" key="1">
    <citation type="submission" date="2018-08" db="EMBL/GenBank/DDBJ databases">
        <title>A genome reference for cultivated species of the human gut microbiota.</title>
        <authorList>
            <person name="Zou Y."/>
            <person name="Xue W."/>
            <person name="Luo G."/>
        </authorList>
    </citation>
    <scope>NUCLEOTIDE SEQUENCE [LARGE SCALE GENOMIC DNA]</scope>
    <source>
        <strain evidence="1 2">TF05-12AC</strain>
    </source>
</reference>
<dbReference type="Proteomes" id="UP000260828">
    <property type="component" value="Unassembled WGS sequence"/>
</dbReference>
<evidence type="ECO:0000313" key="2">
    <source>
        <dbReference type="Proteomes" id="UP000260828"/>
    </source>
</evidence>
<gene>
    <name evidence="1" type="ORF">DXC40_12600</name>
</gene>
<sequence>MDQEIIAAQRKQEYEAHQDIFAGEVWIGAEKYVFSPREFFDGRLSVWIPESFKFLPKELAKLKYPMEQRPPVILTNEDTTVNIALSLFDAPFSAEMVEQATNTYKAMMHQMNPSYAFIDTKFLPMEKNRLGYYDFLSRGFDASLYQLFAFTCIDKKMLHFIFNAPAKVMNDWKGLALQILQSIRDIRGTQTSHGRQNPGPAPEPAGQ</sequence>
<comment type="caution">
    <text evidence="1">The sequence shown here is derived from an EMBL/GenBank/DDBJ whole genome shotgun (WGS) entry which is preliminary data.</text>
</comment>
<name>A0A3E3IHS1_9FIRM</name>
<dbReference type="AlphaFoldDB" id="A0A3E3IHS1"/>
<proteinExistence type="predicted"/>
<organism evidence="1 2">
    <name type="scientific">Anaerotruncus colihominis</name>
    <dbReference type="NCBI Taxonomy" id="169435"/>
    <lineage>
        <taxon>Bacteria</taxon>
        <taxon>Bacillati</taxon>
        <taxon>Bacillota</taxon>
        <taxon>Clostridia</taxon>
        <taxon>Eubacteriales</taxon>
        <taxon>Oscillospiraceae</taxon>
        <taxon>Anaerotruncus</taxon>
    </lineage>
</organism>
<accession>A0A3E3IHS1</accession>
<protein>
    <submittedName>
        <fullName evidence="1">Uncharacterized protein</fullName>
    </submittedName>
</protein>